<accession>A0A9P5Y7W6</accession>
<keyword evidence="3" id="KW-1185">Reference proteome</keyword>
<reference evidence="2" key="1">
    <citation type="submission" date="2020-11" db="EMBL/GenBank/DDBJ databases">
        <authorList>
            <consortium name="DOE Joint Genome Institute"/>
            <person name="Ahrendt S."/>
            <person name="Riley R."/>
            <person name="Andreopoulos W."/>
            <person name="Labutti K."/>
            <person name="Pangilinan J."/>
            <person name="Ruiz-Duenas F.J."/>
            <person name="Barrasa J.M."/>
            <person name="Sanchez-Garcia M."/>
            <person name="Camarero S."/>
            <person name="Miyauchi S."/>
            <person name="Serrano A."/>
            <person name="Linde D."/>
            <person name="Babiker R."/>
            <person name="Drula E."/>
            <person name="Ayuso-Fernandez I."/>
            <person name="Pacheco R."/>
            <person name="Padilla G."/>
            <person name="Ferreira P."/>
            <person name="Barriuso J."/>
            <person name="Kellner H."/>
            <person name="Castanera R."/>
            <person name="Alfaro M."/>
            <person name="Ramirez L."/>
            <person name="Pisabarro A.G."/>
            <person name="Kuo A."/>
            <person name="Tritt A."/>
            <person name="Lipzen A."/>
            <person name="He G."/>
            <person name="Yan M."/>
            <person name="Ng V."/>
            <person name="Cullen D."/>
            <person name="Martin F."/>
            <person name="Rosso M.-N."/>
            <person name="Henrissat B."/>
            <person name="Hibbett D."/>
            <person name="Martinez A.T."/>
            <person name="Grigoriev I.V."/>
        </authorList>
    </citation>
    <scope>NUCLEOTIDE SEQUENCE</scope>
    <source>
        <strain evidence="2">CBS 247.69</strain>
    </source>
</reference>
<evidence type="ECO:0000313" key="2">
    <source>
        <dbReference type="EMBL" id="KAF9463815.1"/>
    </source>
</evidence>
<proteinExistence type="predicted"/>
<dbReference type="EMBL" id="MU150259">
    <property type="protein sequence ID" value="KAF9463815.1"/>
    <property type="molecule type" value="Genomic_DNA"/>
</dbReference>
<dbReference type="AlphaFoldDB" id="A0A9P5Y7W6"/>
<dbReference type="InterPro" id="IPR024983">
    <property type="entry name" value="CHAT_dom"/>
</dbReference>
<protein>
    <submittedName>
        <fullName evidence="2">CHAT domain-containing protein</fullName>
    </submittedName>
</protein>
<comment type="caution">
    <text evidence="2">The sequence shown here is derived from an EMBL/GenBank/DDBJ whole genome shotgun (WGS) entry which is preliminary data.</text>
</comment>
<evidence type="ECO:0000259" key="1">
    <source>
        <dbReference type="Pfam" id="PF12770"/>
    </source>
</evidence>
<organism evidence="2 3">
    <name type="scientific">Collybia nuda</name>
    <dbReference type="NCBI Taxonomy" id="64659"/>
    <lineage>
        <taxon>Eukaryota</taxon>
        <taxon>Fungi</taxon>
        <taxon>Dikarya</taxon>
        <taxon>Basidiomycota</taxon>
        <taxon>Agaricomycotina</taxon>
        <taxon>Agaricomycetes</taxon>
        <taxon>Agaricomycetidae</taxon>
        <taxon>Agaricales</taxon>
        <taxon>Tricholomatineae</taxon>
        <taxon>Clitocybaceae</taxon>
        <taxon>Collybia</taxon>
    </lineage>
</organism>
<dbReference type="Pfam" id="PF12770">
    <property type="entry name" value="CHAT"/>
    <property type="match status" value="1"/>
</dbReference>
<evidence type="ECO:0000313" key="3">
    <source>
        <dbReference type="Proteomes" id="UP000807353"/>
    </source>
</evidence>
<gene>
    <name evidence="2" type="ORF">BDZ94DRAFT_1321578</name>
</gene>
<dbReference type="Proteomes" id="UP000807353">
    <property type="component" value="Unassembled WGS sequence"/>
</dbReference>
<sequence length="501" mass="55604">MLDISVAFTHEFTLFSTQDILAAYTVAFKVLPSVLWLGSSLSNRHETLIRNDISNLASGAVAFALQTSHTSLAVEYFEQGLSTTHKQKLQLTDDYTHLKTHLPTLSQKFHQVSLQLQSSSRRSDHTINYHALANERLELLAKIHQHPGFENFLLPPKYSYLSQAAMHGPVIMLNVGPDKTDALIILSRSTLPVHLCLSSVSEPAVVDCKIRIKNSLDQFFIHSRETRYGRPHKLDNISPDKNLQSVITWLWKSVVKPIFEVLEKNGIYGGRLWWCPSGPFTYFPLHAAAPIDSPFIHSYIPTLDSLIQANLKDMPIDDTLTAVGIVGTSANIKAWAMLPSVEGELLTITTLFGKKAQQLMDAQATVQSVLEKIQSSSWIHLACHGHQDFENPLKSGLILYDGQLELQSILDINLPNAKFVYLSACETAMGDSKLVNEAMHLAGGFLAAGFQGAIGTLWSMPDAYGPRVSEVAAEGLHLAIQKLRKEDAPPHQWMPFVHFGI</sequence>
<dbReference type="OrthoDB" id="9991317at2759"/>
<feature type="domain" description="CHAT" evidence="1">
    <location>
        <begin position="246"/>
        <end position="463"/>
    </location>
</feature>
<name>A0A9P5Y7W6_9AGAR</name>